<dbReference type="RefSeq" id="WP_382170006.1">
    <property type="nucleotide sequence ID" value="NZ_JBHRXX010000001.1"/>
</dbReference>
<comment type="caution">
    <text evidence="1">The sequence shown here is derived from an EMBL/GenBank/DDBJ whole genome shotgun (WGS) entry which is preliminary data.</text>
</comment>
<keyword evidence="2" id="KW-1185">Reference proteome</keyword>
<evidence type="ECO:0000313" key="2">
    <source>
        <dbReference type="Proteomes" id="UP001595729"/>
    </source>
</evidence>
<dbReference type="Proteomes" id="UP001595729">
    <property type="component" value="Unassembled WGS sequence"/>
</dbReference>
<reference evidence="2" key="1">
    <citation type="journal article" date="2019" name="Int. J. Syst. Evol. Microbiol.">
        <title>The Global Catalogue of Microorganisms (GCM) 10K type strain sequencing project: providing services to taxonomists for standard genome sequencing and annotation.</title>
        <authorList>
            <consortium name="The Broad Institute Genomics Platform"/>
            <consortium name="The Broad Institute Genome Sequencing Center for Infectious Disease"/>
            <person name="Wu L."/>
            <person name="Ma J."/>
        </authorList>
    </citation>
    <scope>NUCLEOTIDE SEQUENCE [LARGE SCALE GENOMIC DNA]</scope>
    <source>
        <strain evidence="2">KCTC 42501</strain>
    </source>
</reference>
<protein>
    <submittedName>
        <fullName evidence="1">Uncharacterized protein</fullName>
    </submittedName>
</protein>
<organism evidence="1 2">
    <name type="scientific">Hydrogenophaga luteola</name>
    <dbReference type="NCBI Taxonomy" id="1591122"/>
    <lineage>
        <taxon>Bacteria</taxon>
        <taxon>Pseudomonadati</taxon>
        <taxon>Pseudomonadota</taxon>
        <taxon>Betaproteobacteria</taxon>
        <taxon>Burkholderiales</taxon>
        <taxon>Comamonadaceae</taxon>
        <taxon>Hydrogenophaga</taxon>
    </lineage>
</organism>
<accession>A0ABV7VZW8</accession>
<sequence>MLSLESSRWSALEHAYGQASDIPPLLRQLQDLPVSEGQAEPWFTLWSALAHQGNVYSASFAAIPHVIAALSTSPIKADVSFFHFPAWVEICRAKQGTPIPPDLADGYFAALQRLPALVAEAASGRTDPDFAACATAAIAATLGQHAMAEVVLEMSTPGLALEVLEWLDDR</sequence>
<evidence type="ECO:0000313" key="1">
    <source>
        <dbReference type="EMBL" id="MFC3682227.1"/>
    </source>
</evidence>
<gene>
    <name evidence="1" type="ORF">ACFOPI_01405</name>
</gene>
<name>A0ABV7VZW8_9BURK</name>
<dbReference type="EMBL" id="JBHRXX010000001">
    <property type="protein sequence ID" value="MFC3682227.1"/>
    <property type="molecule type" value="Genomic_DNA"/>
</dbReference>
<proteinExistence type="predicted"/>